<keyword evidence="2" id="KW-1133">Transmembrane helix</keyword>
<evidence type="ECO:0000256" key="1">
    <source>
        <dbReference type="SAM" id="MobiDB-lite"/>
    </source>
</evidence>
<reference evidence="4 5" key="1">
    <citation type="journal article" date="2015" name="Emerg. Microbes Infect.">
        <title>Characterization of 17 strains belonging to the Mycobacterium simiae complex and description of Mycobacterium paraense sp. nov.</title>
        <authorList>
            <person name="Fusco da Costa A.R."/>
            <person name="Fedrizzi T."/>
            <person name="Lopes M.L."/>
            <person name="Pecorari M."/>
            <person name="Oliveira da Costa W.L."/>
            <person name="Giacobazzi E."/>
            <person name="da Costa Bahia J.R."/>
            <person name="De Sanctis V."/>
            <person name="Batista Lima K.V."/>
            <person name="Bertorelli R."/>
            <person name="Grottola A."/>
            <person name="Fabio A."/>
            <person name="Mariottini A."/>
            <person name="Ferretti P."/>
            <person name="Di Leva F."/>
            <person name="Fregni Serpini G."/>
            <person name="Tagliazucchi S."/>
            <person name="Rumpianesi F."/>
            <person name="Jousson O."/>
            <person name="Segata N."/>
            <person name="Tortoli E."/>
        </authorList>
    </citation>
    <scope>NUCLEOTIDE SEQUENCE [LARGE SCALE GENOMIC DNA]</scope>
    <source>
        <strain evidence="4 5">IEC33</strain>
    </source>
</reference>
<dbReference type="AlphaFoldDB" id="A0A1X2A377"/>
<keyword evidence="2" id="KW-0472">Membrane</keyword>
<feature type="compositionally biased region" description="Low complexity" evidence="1">
    <location>
        <begin position="221"/>
        <end position="251"/>
    </location>
</feature>
<dbReference type="InterPro" id="IPR026954">
    <property type="entry name" value="PknH-like_Extracell"/>
</dbReference>
<gene>
    <name evidence="4" type="ORF">AWB90_26060</name>
</gene>
<feature type="domain" description="TIR" evidence="3">
    <location>
        <begin position="1"/>
        <end position="127"/>
    </location>
</feature>
<dbReference type="EMBL" id="LQPN01000080">
    <property type="protein sequence ID" value="ORW36612.1"/>
    <property type="molecule type" value="Genomic_DNA"/>
</dbReference>
<evidence type="ECO:0000313" key="5">
    <source>
        <dbReference type="Proteomes" id="UP000193285"/>
    </source>
</evidence>
<dbReference type="Gene3D" id="3.40.1000.70">
    <property type="entry name" value="PknH-like extracellular domain"/>
    <property type="match status" value="1"/>
</dbReference>
<protein>
    <recommendedName>
        <fullName evidence="3">TIR domain-containing protein</fullName>
    </recommendedName>
</protein>
<dbReference type="STRING" id="767916.AWB91_17490"/>
<dbReference type="PROSITE" id="PS50104">
    <property type="entry name" value="TIR"/>
    <property type="match status" value="1"/>
</dbReference>
<keyword evidence="2" id="KW-0812">Transmembrane</keyword>
<dbReference type="Pfam" id="PF13676">
    <property type="entry name" value="TIR_2"/>
    <property type="match status" value="1"/>
</dbReference>
<dbReference type="GO" id="GO:0007165">
    <property type="term" value="P:signal transduction"/>
    <property type="evidence" value="ECO:0007669"/>
    <property type="project" value="InterPro"/>
</dbReference>
<dbReference type="InterPro" id="IPR000157">
    <property type="entry name" value="TIR_dom"/>
</dbReference>
<dbReference type="Proteomes" id="UP000193285">
    <property type="component" value="Unassembled WGS sequence"/>
</dbReference>
<sequence>MALFISYSSQDRPTVDALTTALRRGQQQVWFDQELGGGESWWAKILEQVRSCDVFIVALSTNWLQSKPSQAELRYARALNRPILPVQIGDIDSMRVNPLASLQIIDYREPTVDAGIQLVTAVHALQSKPAPLPDPLPDEPPVPFGYITRLGNTLAEKELSPQQQLQLLVELRQGFDEDGDDPSARGDIAQLLRMLRLRHDVTYRTRTEIDNVLAEIEARDGSPAGPPAAAAVGERAPATAAAPGTDPETAGRPAVGAGAVKQGGSNTRLLILGGAAVAVIAVIAVVVVLVSQGGKSRPAAKPASNPNTVAAPDAPAAANSNSTANAAKVDSFLLGPPDVGAVVADPNMVVSDKTSGMRNPRWTISIPDCLGAYEPIAEAAYRGSGYLAVAGQAVHTAADEPTHRVFESVVAFPSADKASAFVQASADKWKACAGQAITLNYNNRTEGWKFDDVAGAPPRIAQGRTKTEGTRICHHVLRATSDVVIDVLACGPEAENGQAGRIAEQISSRVAQ</sequence>
<feature type="region of interest" description="Disordered" evidence="1">
    <location>
        <begin position="219"/>
        <end position="257"/>
    </location>
</feature>
<name>A0A1X2A377_9MYCO</name>
<proteinExistence type="predicted"/>
<dbReference type="InterPro" id="IPR035897">
    <property type="entry name" value="Toll_tir_struct_dom_sf"/>
</dbReference>
<evidence type="ECO:0000259" key="3">
    <source>
        <dbReference type="PROSITE" id="PS50104"/>
    </source>
</evidence>
<feature type="transmembrane region" description="Helical" evidence="2">
    <location>
        <begin position="269"/>
        <end position="291"/>
    </location>
</feature>
<organism evidence="4 5">
    <name type="scientific">Mycobacterium paraense</name>
    <dbReference type="NCBI Taxonomy" id="767916"/>
    <lineage>
        <taxon>Bacteria</taxon>
        <taxon>Bacillati</taxon>
        <taxon>Actinomycetota</taxon>
        <taxon>Actinomycetes</taxon>
        <taxon>Mycobacteriales</taxon>
        <taxon>Mycobacteriaceae</taxon>
        <taxon>Mycobacterium</taxon>
        <taxon>Mycobacterium simiae complex</taxon>
    </lineage>
</organism>
<evidence type="ECO:0000256" key="2">
    <source>
        <dbReference type="SAM" id="Phobius"/>
    </source>
</evidence>
<accession>A0A1X2A377</accession>
<dbReference type="Gene3D" id="3.40.50.10140">
    <property type="entry name" value="Toll/interleukin-1 receptor homology (TIR) domain"/>
    <property type="match status" value="1"/>
</dbReference>
<dbReference type="Pfam" id="PF14032">
    <property type="entry name" value="PknH_C"/>
    <property type="match status" value="1"/>
</dbReference>
<comment type="caution">
    <text evidence="4">The sequence shown here is derived from an EMBL/GenBank/DDBJ whole genome shotgun (WGS) entry which is preliminary data.</text>
</comment>
<dbReference type="RefSeq" id="WP_085246402.1">
    <property type="nucleotide sequence ID" value="NZ_LQPN01000080.1"/>
</dbReference>
<dbReference type="SUPFAM" id="SSF52200">
    <property type="entry name" value="Toll/Interleukin receptor TIR domain"/>
    <property type="match status" value="1"/>
</dbReference>
<dbReference type="InterPro" id="IPR038232">
    <property type="entry name" value="PknH-like_Extracell_sf"/>
</dbReference>
<dbReference type="OrthoDB" id="4737208at2"/>
<feature type="compositionally biased region" description="Low complexity" evidence="1">
    <location>
        <begin position="305"/>
        <end position="322"/>
    </location>
</feature>
<feature type="region of interest" description="Disordered" evidence="1">
    <location>
        <begin position="295"/>
        <end position="322"/>
    </location>
</feature>
<evidence type="ECO:0000313" key="4">
    <source>
        <dbReference type="EMBL" id="ORW36612.1"/>
    </source>
</evidence>